<organism evidence="1 2">
    <name type="scientific">Ixodes persulcatus</name>
    <name type="common">Taiga tick</name>
    <dbReference type="NCBI Taxonomy" id="34615"/>
    <lineage>
        <taxon>Eukaryota</taxon>
        <taxon>Metazoa</taxon>
        <taxon>Ecdysozoa</taxon>
        <taxon>Arthropoda</taxon>
        <taxon>Chelicerata</taxon>
        <taxon>Arachnida</taxon>
        <taxon>Acari</taxon>
        <taxon>Parasitiformes</taxon>
        <taxon>Ixodida</taxon>
        <taxon>Ixodoidea</taxon>
        <taxon>Ixodidae</taxon>
        <taxon>Ixodinae</taxon>
        <taxon>Ixodes</taxon>
    </lineage>
</organism>
<feature type="non-terminal residue" evidence="1">
    <location>
        <position position="466"/>
    </location>
</feature>
<proteinExistence type="predicted"/>
<evidence type="ECO:0000313" key="1">
    <source>
        <dbReference type="EMBL" id="KAG0420248.1"/>
    </source>
</evidence>
<protein>
    <submittedName>
        <fullName evidence="1">Uncharacterized protein</fullName>
    </submittedName>
</protein>
<evidence type="ECO:0000313" key="2">
    <source>
        <dbReference type="Proteomes" id="UP000805193"/>
    </source>
</evidence>
<reference evidence="1 2" key="1">
    <citation type="journal article" date="2020" name="Cell">
        <title>Large-Scale Comparative Analyses of Tick Genomes Elucidate Their Genetic Diversity and Vector Capacities.</title>
        <authorList>
            <consortium name="Tick Genome and Microbiome Consortium (TIGMIC)"/>
            <person name="Jia N."/>
            <person name="Wang J."/>
            <person name="Shi W."/>
            <person name="Du L."/>
            <person name="Sun Y."/>
            <person name="Zhan W."/>
            <person name="Jiang J.F."/>
            <person name="Wang Q."/>
            <person name="Zhang B."/>
            <person name="Ji P."/>
            <person name="Bell-Sakyi L."/>
            <person name="Cui X.M."/>
            <person name="Yuan T.T."/>
            <person name="Jiang B.G."/>
            <person name="Yang W.F."/>
            <person name="Lam T.T."/>
            <person name="Chang Q.C."/>
            <person name="Ding S.J."/>
            <person name="Wang X.J."/>
            <person name="Zhu J.G."/>
            <person name="Ruan X.D."/>
            <person name="Zhao L."/>
            <person name="Wei J.T."/>
            <person name="Ye R.Z."/>
            <person name="Que T.C."/>
            <person name="Du C.H."/>
            <person name="Zhou Y.H."/>
            <person name="Cheng J.X."/>
            <person name="Dai P.F."/>
            <person name="Guo W.B."/>
            <person name="Han X.H."/>
            <person name="Huang E.J."/>
            <person name="Li L.F."/>
            <person name="Wei W."/>
            <person name="Gao Y.C."/>
            <person name="Liu J.Z."/>
            <person name="Shao H.Z."/>
            <person name="Wang X."/>
            <person name="Wang C.C."/>
            <person name="Yang T.C."/>
            <person name="Huo Q.B."/>
            <person name="Li W."/>
            <person name="Chen H.Y."/>
            <person name="Chen S.E."/>
            <person name="Zhou L.G."/>
            <person name="Ni X.B."/>
            <person name="Tian J.H."/>
            <person name="Sheng Y."/>
            <person name="Liu T."/>
            <person name="Pan Y.S."/>
            <person name="Xia L.Y."/>
            <person name="Li J."/>
            <person name="Zhao F."/>
            <person name="Cao W.C."/>
        </authorList>
    </citation>
    <scope>NUCLEOTIDE SEQUENCE [LARGE SCALE GENOMIC DNA]</scope>
    <source>
        <strain evidence="1">Iper-2018</strain>
    </source>
</reference>
<accession>A0AC60PI12</accession>
<gene>
    <name evidence="1" type="ORF">HPB47_003588</name>
</gene>
<keyword evidence="2" id="KW-1185">Reference proteome</keyword>
<comment type="caution">
    <text evidence="1">The sequence shown here is derived from an EMBL/GenBank/DDBJ whole genome shotgun (WGS) entry which is preliminary data.</text>
</comment>
<dbReference type="Proteomes" id="UP000805193">
    <property type="component" value="Unassembled WGS sequence"/>
</dbReference>
<name>A0AC60PI12_IXOPE</name>
<sequence>MVPKELLRVKEEELKIVKGMLRKSEATCRRLTLALLDKIGSQPLGDLMTNYLTDCGRRVRKRLEMLAAKEATTKKRRTAATAVENLAHSSASSPNVPQAAPPTATIDSPASLAPAVTPPLEEPESTDGTSEPKQLRGVENRRPGKFKSMCTNAAITTLHSITGTMLVQLDTGGTYAEAAARGAAPPLKATVGTQYSLRDLECSPSPPTTSEASVGSQTPAGLPKVPRAKTVPHRPGPKPRVVLDATPTQSSEGPTPSTSQREEEAMEVSADPTEPPPPAKGGMTDRAFENKFADYDGSSDVILPDGKFTHKFEQDVRKHVLELVGVLEKNLDKHTDWNDASVYTGTTGVALMYMNLAERLGDPGYLKRALPLVERQLKGLRERRFSFLCGDAGPLAVGAVLYHLLSREEDSRKLVKKLLDLSKHVAPLEADIPDELLYGRVGYLSALLFVRKHIATAVVSSEVIRD</sequence>
<dbReference type="EMBL" id="JABSTQ010010525">
    <property type="protein sequence ID" value="KAG0420248.1"/>
    <property type="molecule type" value="Genomic_DNA"/>
</dbReference>